<dbReference type="EMBL" id="WHUW01000013">
    <property type="protein sequence ID" value="KAF8439697.1"/>
    <property type="molecule type" value="Genomic_DNA"/>
</dbReference>
<protein>
    <submittedName>
        <fullName evidence="1">Uncharacterized protein</fullName>
    </submittedName>
</protein>
<gene>
    <name evidence="1" type="ORF">L210DRAFT_3540024</name>
</gene>
<accession>A0AAD4BU05</accession>
<organism evidence="1 2">
    <name type="scientific">Boletus edulis BED1</name>
    <dbReference type="NCBI Taxonomy" id="1328754"/>
    <lineage>
        <taxon>Eukaryota</taxon>
        <taxon>Fungi</taxon>
        <taxon>Dikarya</taxon>
        <taxon>Basidiomycota</taxon>
        <taxon>Agaricomycotina</taxon>
        <taxon>Agaricomycetes</taxon>
        <taxon>Agaricomycetidae</taxon>
        <taxon>Boletales</taxon>
        <taxon>Boletineae</taxon>
        <taxon>Boletaceae</taxon>
        <taxon>Boletoideae</taxon>
        <taxon>Boletus</taxon>
    </lineage>
</organism>
<reference evidence="1" key="1">
    <citation type="submission" date="2019-10" db="EMBL/GenBank/DDBJ databases">
        <authorList>
            <consortium name="DOE Joint Genome Institute"/>
            <person name="Kuo A."/>
            <person name="Miyauchi S."/>
            <person name="Kiss E."/>
            <person name="Drula E."/>
            <person name="Kohler A."/>
            <person name="Sanchez-Garcia M."/>
            <person name="Andreopoulos B."/>
            <person name="Barry K.W."/>
            <person name="Bonito G."/>
            <person name="Buee M."/>
            <person name="Carver A."/>
            <person name="Chen C."/>
            <person name="Cichocki N."/>
            <person name="Clum A."/>
            <person name="Culley D."/>
            <person name="Crous P.W."/>
            <person name="Fauchery L."/>
            <person name="Girlanda M."/>
            <person name="Hayes R."/>
            <person name="Keri Z."/>
            <person name="LaButti K."/>
            <person name="Lipzen A."/>
            <person name="Lombard V."/>
            <person name="Magnuson J."/>
            <person name="Maillard F."/>
            <person name="Morin E."/>
            <person name="Murat C."/>
            <person name="Nolan M."/>
            <person name="Ohm R."/>
            <person name="Pangilinan J."/>
            <person name="Pereira M."/>
            <person name="Perotto S."/>
            <person name="Peter M."/>
            <person name="Riley R."/>
            <person name="Sitrit Y."/>
            <person name="Stielow B."/>
            <person name="Szollosi G."/>
            <person name="Zifcakova L."/>
            <person name="Stursova M."/>
            <person name="Spatafora J.W."/>
            <person name="Tedersoo L."/>
            <person name="Vaario L.-M."/>
            <person name="Yamada A."/>
            <person name="Yan M."/>
            <person name="Wang P."/>
            <person name="Xu J."/>
            <person name="Bruns T."/>
            <person name="Baldrian P."/>
            <person name="Vilgalys R."/>
            <person name="Henrissat B."/>
            <person name="Grigoriev I.V."/>
            <person name="Hibbett D."/>
            <person name="Nagy L.G."/>
            <person name="Martin F.M."/>
        </authorList>
    </citation>
    <scope>NUCLEOTIDE SEQUENCE</scope>
    <source>
        <strain evidence="1">BED1</strain>
    </source>
</reference>
<dbReference type="AlphaFoldDB" id="A0AAD4BU05"/>
<name>A0AAD4BU05_BOLED</name>
<dbReference type="Proteomes" id="UP001194468">
    <property type="component" value="Unassembled WGS sequence"/>
</dbReference>
<sequence length="427" mass="48483">MKQLRSRDIETGSEQVLWDHGSFAFWAATWVMNSTGHFIYIAVHLGKGHVTDPVKLLEFVVDDDTEYKLSGPEIIDVPTWALPPEAFIPRIRVDSGIAPYAYVSLCSANKPRQSLIFDPRYRRFYKFPSFRTQIELLLNYRGAWLPHLVEVYFTRTYLFVLNRSYLIHGNIGQVEVLQIPGRATDSASDGSDTISSIVYELRLTHEILTRDTRSMWLTPIRDAFVDPITTSTTLRFMHTFAPFQPTRESRVQLVCTDYTLPLPSPGPTRFIAADEELKNRRRSYSIHNLIHDTLNVIVRSTEEVLPITIVSHDVFSVRGVWNGNLLDVSKDGFVRGLCMVGFYADGSVTPNIPMVYKFTVDATGEQCVAVVGDPSPPWAELEPARHYEYTMDGMRGRLWHTQGDVLQMDSSGKPDDKDVLAVVADFK</sequence>
<reference evidence="1" key="2">
    <citation type="journal article" date="2020" name="Nat. Commun.">
        <title>Large-scale genome sequencing of mycorrhizal fungi provides insights into the early evolution of symbiotic traits.</title>
        <authorList>
            <person name="Miyauchi S."/>
            <person name="Kiss E."/>
            <person name="Kuo A."/>
            <person name="Drula E."/>
            <person name="Kohler A."/>
            <person name="Sanchez-Garcia M."/>
            <person name="Morin E."/>
            <person name="Andreopoulos B."/>
            <person name="Barry K.W."/>
            <person name="Bonito G."/>
            <person name="Buee M."/>
            <person name="Carver A."/>
            <person name="Chen C."/>
            <person name="Cichocki N."/>
            <person name="Clum A."/>
            <person name="Culley D."/>
            <person name="Crous P.W."/>
            <person name="Fauchery L."/>
            <person name="Girlanda M."/>
            <person name="Hayes R.D."/>
            <person name="Keri Z."/>
            <person name="LaButti K."/>
            <person name="Lipzen A."/>
            <person name="Lombard V."/>
            <person name="Magnuson J."/>
            <person name="Maillard F."/>
            <person name="Murat C."/>
            <person name="Nolan M."/>
            <person name="Ohm R.A."/>
            <person name="Pangilinan J."/>
            <person name="Pereira M.F."/>
            <person name="Perotto S."/>
            <person name="Peter M."/>
            <person name="Pfister S."/>
            <person name="Riley R."/>
            <person name="Sitrit Y."/>
            <person name="Stielow J.B."/>
            <person name="Szollosi G."/>
            <person name="Zifcakova L."/>
            <person name="Stursova M."/>
            <person name="Spatafora J.W."/>
            <person name="Tedersoo L."/>
            <person name="Vaario L.M."/>
            <person name="Yamada A."/>
            <person name="Yan M."/>
            <person name="Wang P."/>
            <person name="Xu J."/>
            <person name="Bruns T."/>
            <person name="Baldrian P."/>
            <person name="Vilgalys R."/>
            <person name="Dunand C."/>
            <person name="Henrissat B."/>
            <person name="Grigoriev I.V."/>
            <person name="Hibbett D."/>
            <person name="Nagy L.G."/>
            <person name="Martin F.M."/>
        </authorList>
    </citation>
    <scope>NUCLEOTIDE SEQUENCE</scope>
    <source>
        <strain evidence="1">BED1</strain>
    </source>
</reference>
<evidence type="ECO:0000313" key="2">
    <source>
        <dbReference type="Proteomes" id="UP001194468"/>
    </source>
</evidence>
<keyword evidence="2" id="KW-1185">Reference proteome</keyword>
<evidence type="ECO:0000313" key="1">
    <source>
        <dbReference type="EMBL" id="KAF8439697.1"/>
    </source>
</evidence>
<proteinExistence type="predicted"/>
<comment type="caution">
    <text evidence="1">The sequence shown here is derived from an EMBL/GenBank/DDBJ whole genome shotgun (WGS) entry which is preliminary data.</text>
</comment>